<evidence type="ECO:0000256" key="10">
    <source>
        <dbReference type="ARBA" id="ARBA00023303"/>
    </source>
</evidence>
<comment type="subcellular location">
    <subcellularLocation>
        <location evidence="11">Synaptic cell membrane</location>
        <topology evidence="11">Multi-pass membrane protein</topology>
    </subcellularLocation>
</comment>
<proteinExistence type="predicted"/>
<evidence type="ECO:0000256" key="2">
    <source>
        <dbReference type="ARBA" id="ARBA00022475"/>
    </source>
</evidence>
<feature type="non-terminal residue" evidence="13">
    <location>
        <position position="1"/>
    </location>
</feature>
<evidence type="ECO:0000256" key="11">
    <source>
        <dbReference type="ARBA" id="ARBA00034099"/>
    </source>
</evidence>
<evidence type="ECO:0000256" key="5">
    <source>
        <dbReference type="ARBA" id="ARBA00023018"/>
    </source>
</evidence>
<dbReference type="InterPro" id="IPR002394">
    <property type="entry name" value="Nicotinic_acetylcholine_rcpt"/>
</dbReference>
<dbReference type="PANTHER" id="PTHR18945">
    <property type="entry name" value="NEUROTRANSMITTER GATED ION CHANNEL"/>
    <property type="match status" value="1"/>
</dbReference>
<name>A0A7L3GUB5_9AVES</name>
<keyword evidence="1" id="KW-0813">Transport</keyword>
<keyword evidence="3" id="KW-0812">Transmembrane</keyword>
<evidence type="ECO:0000256" key="9">
    <source>
        <dbReference type="ARBA" id="ARBA00023286"/>
    </source>
</evidence>
<evidence type="ECO:0000256" key="6">
    <source>
        <dbReference type="ARBA" id="ARBA00023065"/>
    </source>
</evidence>
<keyword evidence="4" id="KW-0732">Signal</keyword>
<dbReference type="Pfam" id="PF02931">
    <property type="entry name" value="Neur_chan_LBD"/>
    <property type="match status" value="1"/>
</dbReference>
<organism evidence="13 14">
    <name type="scientific">Anhinga rufa</name>
    <name type="common">African darter</name>
    <dbReference type="NCBI Taxonomy" id="317792"/>
    <lineage>
        <taxon>Eukaryota</taxon>
        <taxon>Metazoa</taxon>
        <taxon>Chordata</taxon>
        <taxon>Craniata</taxon>
        <taxon>Vertebrata</taxon>
        <taxon>Euteleostomi</taxon>
        <taxon>Archelosauria</taxon>
        <taxon>Archosauria</taxon>
        <taxon>Dinosauria</taxon>
        <taxon>Saurischia</taxon>
        <taxon>Theropoda</taxon>
        <taxon>Coelurosauria</taxon>
        <taxon>Aves</taxon>
        <taxon>Neognathae</taxon>
        <taxon>Neoaves</taxon>
        <taxon>Aequornithes</taxon>
        <taxon>Suliformes</taxon>
        <taxon>Anhingidae</taxon>
        <taxon>Anhinga</taxon>
    </lineage>
</organism>
<dbReference type="InterPro" id="IPR006201">
    <property type="entry name" value="Neur_channel"/>
</dbReference>
<evidence type="ECO:0000256" key="8">
    <source>
        <dbReference type="ARBA" id="ARBA00023170"/>
    </source>
</evidence>
<dbReference type="GO" id="GO:0045211">
    <property type="term" value="C:postsynaptic membrane"/>
    <property type="evidence" value="ECO:0007669"/>
    <property type="project" value="InterPro"/>
</dbReference>
<evidence type="ECO:0000256" key="1">
    <source>
        <dbReference type="ARBA" id="ARBA00022448"/>
    </source>
</evidence>
<dbReference type="InterPro" id="IPR036734">
    <property type="entry name" value="Neur_chan_lig-bd_sf"/>
</dbReference>
<dbReference type="AlphaFoldDB" id="A0A7L3GUB5"/>
<dbReference type="EMBL" id="VZTV01248391">
    <property type="protein sequence ID" value="NXT96756.1"/>
    <property type="molecule type" value="Genomic_DNA"/>
</dbReference>
<reference evidence="13 14" key="1">
    <citation type="submission" date="2019-09" db="EMBL/GenBank/DDBJ databases">
        <title>Bird 10,000 Genomes (B10K) Project - Family phase.</title>
        <authorList>
            <person name="Zhang G."/>
        </authorList>
    </citation>
    <scope>NUCLEOTIDE SEQUENCE [LARGE SCALE GENOMIC DNA]</scope>
    <source>
        <strain evidence="13">B10K-DU-029-28</strain>
    </source>
</reference>
<dbReference type="SUPFAM" id="SSF63712">
    <property type="entry name" value="Nicotinic receptor ligand binding domain-like"/>
    <property type="match status" value="1"/>
</dbReference>
<dbReference type="InterPro" id="IPR006202">
    <property type="entry name" value="Neur_chan_lig-bd"/>
</dbReference>
<keyword evidence="8" id="KW-0675">Receptor</keyword>
<dbReference type="GO" id="GO:0004888">
    <property type="term" value="F:transmembrane signaling receptor activity"/>
    <property type="evidence" value="ECO:0007669"/>
    <property type="project" value="InterPro"/>
</dbReference>
<evidence type="ECO:0000259" key="12">
    <source>
        <dbReference type="Pfam" id="PF02931"/>
    </source>
</evidence>
<dbReference type="Gene3D" id="2.70.170.10">
    <property type="entry name" value="Neurotransmitter-gated ion-channel ligand-binding domain"/>
    <property type="match status" value="1"/>
</dbReference>
<dbReference type="PRINTS" id="PR00252">
    <property type="entry name" value="NRIONCHANNEL"/>
</dbReference>
<feature type="non-terminal residue" evidence="13">
    <location>
        <position position="60"/>
    </location>
</feature>
<sequence>LSSLFSLQNEREQIMTTNVWLNQEWIDYRLAWKPSDYEGINKLRIPAKRIWLPDIVLYNK</sequence>
<evidence type="ECO:0000256" key="7">
    <source>
        <dbReference type="ARBA" id="ARBA00023136"/>
    </source>
</evidence>
<keyword evidence="5" id="KW-0770">Synapse</keyword>
<dbReference type="Proteomes" id="UP000528690">
    <property type="component" value="Unassembled WGS sequence"/>
</dbReference>
<protein>
    <submittedName>
        <fullName evidence="13">ACHB4 protein</fullName>
    </submittedName>
</protein>
<evidence type="ECO:0000256" key="3">
    <source>
        <dbReference type="ARBA" id="ARBA00022692"/>
    </source>
</evidence>
<accession>A0A7L3GUB5</accession>
<dbReference type="OrthoDB" id="5975154at2759"/>
<dbReference type="PRINTS" id="PR00254">
    <property type="entry name" value="NICOTINICR"/>
</dbReference>
<keyword evidence="14" id="KW-1185">Reference proteome</keyword>
<feature type="domain" description="Neurotransmitter-gated ion-channel ligand-binding" evidence="12">
    <location>
        <begin position="9"/>
        <end position="60"/>
    </location>
</feature>
<gene>
    <name evidence="13" type="primary">Chrnb4_1</name>
    <name evidence="13" type="ORF">ANHRUF_R11253</name>
</gene>
<evidence type="ECO:0000313" key="13">
    <source>
        <dbReference type="EMBL" id="NXT96756.1"/>
    </source>
</evidence>
<comment type="caution">
    <text evidence="13">The sequence shown here is derived from an EMBL/GenBank/DDBJ whole genome shotgun (WGS) entry which is preliminary data.</text>
</comment>
<keyword evidence="7" id="KW-0472">Membrane</keyword>
<keyword evidence="9" id="KW-1071">Ligand-gated ion channel</keyword>
<keyword evidence="2" id="KW-1003">Cell membrane</keyword>
<keyword evidence="6" id="KW-0406">Ion transport</keyword>
<evidence type="ECO:0000313" key="14">
    <source>
        <dbReference type="Proteomes" id="UP000528690"/>
    </source>
</evidence>
<dbReference type="GO" id="GO:0022848">
    <property type="term" value="F:acetylcholine-gated monoatomic cation-selective channel activity"/>
    <property type="evidence" value="ECO:0007669"/>
    <property type="project" value="InterPro"/>
</dbReference>
<evidence type="ECO:0000256" key="4">
    <source>
        <dbReference type="ARBA" id="ARBA00022729"/>
    </source>
</evidence>
<keyword evidence="10" id="KW-0407">Ion channel</keyword>